<evidence type="ECO:0000256" key="1">
    <source>
        <dbReference type="ARBA" id="ARBA00004141"/>
    </source>
</evidence>
<keyword evidence="9" id="KW-1015">Disulfide bond</keyword>
<keyword evidence="6 12" id="KW-1133">Transmembrane helix</keyword>
<feature type="domain" description="SSD" evidence="13">
    <location>
        <begin position="797"/>
        <end position="995"/>
    </location>
</feature>
<evidence type="ECO:0000256" key="5">
    <source>
        <dbReference type="ARBA" id="ARBA00022729"/>
    </source>
</evidence>
<dbReference type="Pfam" id="PF12349">
    <property type="entry name" value="Sterol-sensing"/>
    <property type="match status" value="2"/>
</dbReference>
<dbReference type="OrthoDB" id="6510177at2759"/>
<keyword evidence="15" id="KW-1185">Reference proteome</keyword>
<dbReference type="GO" id="GO:0016020">
    <property type="term" value="C:membrane"/>
    <property type="evidence" value="ECO:0007669"/>
    <property type="project" value="UniProtKB-SubCell"/>
</dbReference>
<feature type="region of interest" description="Disordered" evidence="11">
    <location>
        <begin position="896"/>
        <end position="918"/>
    </location>
</feature>
<proteinExistence type="inferred from homology"/>
<dbReference type="PANTHER" id="PTHR45727">
    <property type="entry name" value="NPC INTRACELLULAR CHOLESTEROL TRANSPORTER 1"/>
    <property type="match status" value="1"/>
</dbReference>
<evidence type="ECO:0000256" key="4">
    <source>
        <dbReference type="ARBA" id="ARBA00022692"/>
    </source>
</evidence>
<dbReference type="SUPFAM" id="SSF82866">
    <property type="entry name" value="Multidrug efflux transporter AcrB transmembrane domain"/>
    <property type="match status" value="2"/>
</dbReference>
<feature type="transmembrane region" description="Helical" evidence="12">
    <location>
        <begin position="281"/>
        <end position="300"/>
    </location>
</feature>
<feature type="compositionally biased region" description="Acidic residues" evidence="11">
    <location>
        <begin position="1527"/>
        <end position="1536"/>
    </location>
</feature>
<dbReference type="Pfam" id="PF22314">
    <property type="entry name" value="NPC1_MLD"/>
    <property type="match status" value="1"/>
</dbReference>
<feature type="transmembrane region" description="Helical" evidence="12">
    <location>
        <begin position="945"/>
        <end position="964"/>
    </location>
</feature>
<dbReference type="Gene3D" id="1.20.1640.10">
    <property type="entry name" value="Multidrug efflux transporter AcrB transmembrane domain"/>
    <property type="match status" value="2"/>
</dbReference>
<evidence type="ECO:0000256" key="12">
    <source>
        <dbReference type="SAM" id="Phobius"/>
    </source>
</evidence>
<name>A0A0P1BHH9_9BASI</name>
<reference evidence="14 15" key="1">
    <citation type="submission" date="2014-09" db="EMBL/GenBank/DDBJ databases">
        <authorList>
            <person name="Magalhaes I.L.F."/>
            <person name="Oliveira U."/>
            <person name="Santos F.R."/>
            <person name="Vidigal T.H.D.A."/>
            <person name="Brescovit A.D."/>
            <person name="Santos A.J."/>
        </authorList>
    </citation>
    <scope>NUCLEOTIDE SEQUENCE [LARGE SCALE GENOMIC DNA]</scope>
</reference>
<comment type="similarity">
    <text evidence="2">Belongs to the patched family.</text>
</comment>
<dbReference type="PANTHER" id="PTHR45727:SF2">
    <property type="entry name" value="NPC INTRACELLULAR CHOLESTEROL TRANSPORTER 1"/>
    <property type="match status" value="1"/>
</dbReference>
<evidence type="ECO:0000256" key="3">
    <source>
        <dbReference type="ARBA" id="ARBA00022448"/>
    </source>
</evidence>
<sequence>MSESLAKHEDVRRGGRCNMRGECGKKGYFSPELPCAVEEVHAEEPDQKLRAELVDVCGQDFAEGSVCCTAPQVEALKANLDQAEPLLLSCPACRNNFRALFCSFTCSADQSRFVDVLERQRTDGGKDGDEAVKRVQYHVGDEYRQGFYDSCKNVKFGASNGFAMDLIGGGAKDAEAFLKFLGDERPLVGSPFQIDFPRQQHKEQAQLLPWHTLERDEARRNVSTLPPIPFNPPPRACSDESLMSRCACTDCPDVCAVLPPVLPPSRGQDRCTVGQGALECFSLILIALYILAIVAFFVGYGTSRRRRKRIAIRHRNSGLSIASDGSGYERVRLDAEDDIEGARRSHGVDNSSGSRAADQHLRSAGLIGATGLGHLGSEDDSSASSSMGAGAASAGIDALDATQPRSYALNVLLTRAFYKVGLFCARSPWLTFTVAAIFVGLSNLGWRKFEVETDPVKLWVAPHSESRARKEYFDEHFGPFYRTQQVFMMDKTGLQHAKDGRAKAGGSAEERQLAEIQPALSWDRLVWWADFEAAVRDLRTSNGTTLQDVCFAPSGYGGPCVTQSILGYFQDDLDGAGVDETNWADRLDDCAESPAQCLPTFQQPLKPNIILGGIPSVVQEPVQGGGAGGGEIHDREGRASDARSVVTTWVVLNSLDSTVKARAEEWEVALEQLLFSIAGIGNVPEQPLGARRRALGIELALSTGSSLEQELGSSSNTDVPIVVLSYLLMFLYAALMLGGNTSAGLATEIRAARAQDAAAAPSGHSHRSGLASRLLFFLPRRGAPRQRHRLGGKFARRILVESKFMLGLFGIVVVLASVSSAVAIFSAAGVKVTLIIGEVLPFLLLAVGVDNIFLLTSEMDRQNALASTANPYSTASIGRVSDGSFGSASAGGIHLEEDEDEDDDSFDDEGAGLYGGPRGLPHRRAYHLSSAERAARALSRMGPSILLSAATQVSAFLLGAIVPMPAVRNFALYAAGSMAIAAVLQCTVFVAAMALDADRTESGRIDCLPCLKIPVPTSSAQYASLDAVGSAGLGGFSSEGLLGRFIRRYYAPKLVRPTSKRIVLALFAGLAVVGILGMRRLEMGLDQRLALPADSYLRDYFNAVDTYLNVGPPVYFVARKVDPRARTGQQALCGRFTTCAPLSLANTLEGERGRPESSFLAEPASSWIDDFMQWTNPVLESCCRRRIKDPNVFCSPRDSDGLCEPCFKDRRPAWNITLDGMPESEEFMRYLRQWLVSPTDEDCPLGGRAAYSSALSLDPPAEGTPGSVTASHFRTYHTPLRSQADFIDALRASERISQDINLRNEQGGVEVFAYSLFYVFFDQYLHLGSIALQVLGGAALSIFGITTLLLGSWRTGWIVVLCVTSALIGVAGTMGFLGIQLNALTLVNLSVCSAICVEFCSHVARAFSRAPGNLPRAHPMAQKERDERAWTALVDVGSSVIRGITGTKLVGISVLALTKSDLLKLYYAKMWAALIVLGATHGLILLPVALSVWGGEGYSDGESEAEIARRLARARENEYLPFAAHDEGEEGEDADANSETSDGAQPARRL</sequence>
<evidence type="ECO:0000313" key="15">
    <source>
        <dbReference type="Proteomes" id="UP000054845"/>
    </source>
</evidence>
<evidence type="ECO:0000256" key="10">
    <source>
        <dbReference type="ARBA" id="ARBA00023180"/>
    </source>
</evidence>
<protein>
    <submittedName>
        <fullName evidence="14">Cholesterol transport protein (Niemann-Pick C disease protein)</fullName>
    </submittedName>
</protein>
<dbReference type="EMBL" id="CCYA01000260">
    <property type="protein sequence ID" value="CEH15240.1"/>
    <property type="molecule type" value="Genomic_DNA"/>
</dbReference>
<feature type="transmembrane region" description="Helical" evidence="12">
    <location>
        <begin position="1062"/>
        <end position="1081"/>
    </location>
</feature>
<feature type="compositionally biased region" description="Acidic residues" evidence="11">
    <location>
        <begin position="896"/>
        <end position="910"/>
    </location>
</feature>
<keyword evidence="7" id="KW-0445">Lipid transport</keyword>
<evidence type="ECO:0000256" key="8">
    <source>
        <dbReference type="ARBA" id="ARBA00023136"/>
    </source>
</evidence>
<feature type="transmembrane region" description="Helical" evidence="12">
    <location>
        <begin position="804"/>
        <end position="828"/>
    </location>
</feature>
<feature type="transmembrane region" description="Helical" evidence="12">
    <location>
        <begin position="719"/>
        <end position="737"/>
    </location>
</feature>
<dbReference type="InterPro" id="IPR053958">
    <property type="entry name" value="HMGCR/SNAP/NPC1-like_SSD"/>
</dbReference>
<evidence type="ECO:0000256" key="9">
    <source>
        <dbReference type="ARBA" id="ARBA00023157"/>
    </source>
</evidence>
<organism evidence="14 15">
    <name type="scientific">Ceraceosorus bombacis</name>
    <dbReference type="NCBI Taxonomy" id="401625"/>
    <lineage>
        <taxon>Eukaryota</taxon>
        <taxon>Fungi</taxon>
        <taxon>Dikarya</taxon>
        <taxon>Basidiomycota</taxon>
        <taxon>Ustilaginomycotina</taxon>
        <taxon>Exobasidiomycetes</taxon>
        <taxon>Ceraceosorales</taxon>
        <taxon>Ceraceosoraceae</taxon>
        <taxon>Ceraceosorus</taxon>
    </lineage>
</organism>
<keyword evidence="5" id="KW-0732">Signal</keyword>
<keyword evidence="10" id="KW-0325">Glycoprotein</keyword>
<dbReference type="Proteomes" id="UP000054845">
    <property type="component" value="Unassembled WGS sequence"/>
</dbReference>
<dbReference type="PROSITE" id="PS50156">
    <property type="entry name" value="SSD"/>
    <property type="match status" value="1"/>
</dbReference>
<dbReference type="InterPro" id="IPR032190">
    <property type="entry name" value="NPC1_N"/>
</dbReference>
<evidence type="ECO:0000256" key="7">
    <source>
        <dbReference type="ARBA" id="ARBA00023055"/>
    </source>
</evidence>
<dbReference type="STRING" id="401625.A0A0P1BHH9"/>
<evidence type="ECO:0000256" key="2">
    <source>
        <dbReference type="ARBA" id="ARBA00005585"/>
    </source>
</evidence>
<evidence type="ECO:0000259" key="13">
    <source>
        <dbReference type="PROSITE" id="PS50156"/>
    </source>
</evidence>
<feature type="transmembrane region" description="Helical" evidence="12">
    <location>
        <begin position="1470"/>
        <end position="1493"/>
    </location>
</feature>
<feature type="transmembrane region" description="Helical" evidence="12">
    <location>
        <begin position="970"/>
        <end position="995"/>
    </location>
</feature>
<evidence type="ECO:0000256" key="6">
    <source>
        <dbReference type="ARBA" id="ARBA00022989"/>
    </source>
</evidence>
<comment type="subcellular location">
    <subcellularLocation>
        <location evidence="1">Membrane</location>
        <topology evidence="1">Multi-pass membrane protein</topology>
    </subcellularLocation>
</comment>
<accession>A0A0P1BHH9</accession>
<evidence type="ECO:0000256" key="11">
    <source>
        <dbReference type="SAM" id="MobiDB-lite"/>
    </source>
</evidence>
<dbReference type="GO" id="GO:0015918">
    <property type="term" value="P:sterol transport"/>
    <property type="evidence" value="ECO:0007669"/>
    <property type="project" value="TreeGrafter"/>
</dbReference>
<evidence type="ECO:0000313" key="14">
    <source>
        <dbReference type="EMBL" id="CEH15240.1"/>
    </source>
</evidence>
<dbReference type="InterPro" id="IPR000731">
    <property type="entry name" value="SSD"/>
</dbReference>
<feature type="transmembrane region" description="Helical" evidence="12">
    <location>
        <begin position="1330"/>
        <end position="1350"/>
    </location>
</feature>
<keyword evidence="8 12" id="KW-0472">Membrane</keyword>
<feature type="transmembrane region" description="Helical" evidence="12">
    <location>
        <begin position="1357"/>
        <end position="1379"/>
    </location>
</feature>
<keyword evidence="3" id="KW-0813">Transport</keyword>
<dbReference type="Pfam" id="PF16414">
    <property type="entry name" value="NPC1_N"/>
    <property type="match status" value="1"/>
</dbReference>
<dbReference type="FunFam" id="1.20.1640.10:FF:000029">
    <property type="entry name" value="Putative Patched sphingolipid transporter"/>
    <property type="match status" value="1"/>
</dbReference>
<feature type="region of interest" description="Disordered" evidence="11">
    <location>
        <begin position="1522"/>
        <end position="1550"/>
    </location>
</feature>
<dbReference type="InterPro" id="IPR053956">
    <property type="entry name" value="NPC1_MLD"/>
</dbReference>
<dbReference type="GO" id="GO:0032934">
    <property type="term" value="F:sterol binding"/>
    <property type="evidence" value="ECO:0007669"/>
    <property type="project" value="TreeGrafter"/>
</dbReference>
<feature type="transmembrane region" description="Helical" evidence="12">
    <location>
        <begin position="834"/>
        <end position="855"/>
    </location>
</feature>
<keyword evidence="4 12" id="KW-0812">Transmembrane</keyword>